<organism evidence="3">
    <name type="scientific">Chaetoceros debilis</name>
    <dbReference type="NCBI Taxonomy" id="122233"/>
    <lineage>
        <taxon>Eukaryota</taxon>
        <taxon>Sar</taxon>
        <taxon>Stramenopiles</taxon>
        <taxon>Ochrophyta</taxon>
        <taxon>Bacillariophyta</taxon>
        <taxon>Coscinodiscophyceae</taxon>
        <taxon>Chaetocerotophycidae</taxon>
        <taxon>Chaetocerotales</taxon>
        <taxon>Chaetocerotaceae</taxon>
        <taxon>Chaetoceros</taxon>
    </lineage>
</organism>
<evidence type="ECO:0000313" key="3">
    <source>
        <dbReference type="EMBL" id="CAE0473562.1"/>
    </source>
</evidence>
<feature type="coiled-coil region" evidence="1">
    <location>
        <begin position="266"/>
        <end position="293"/>
    </location>
</feature>
<name>A0A7S3VE67_9STRA</name>
<accession>A0A7S3VE67</accession>
<dbReference type="AlphaFoldDB" id="A0A7S3VE67"/>
<protein>
    <recommendedName>
        <fullName evidence="4">Dynein regulatory complex protein 10</fullName>
    </recommendedName>
</protein>
<evidence type="ECO:0008006" key="4">
    <source>
        <dbReference type="Google" id="ProtNLM"/>
    </source>
</evidence>
<proteinExistence type="predicted"/>
<feature type="compositionally biased region" description="Basic residues" evidence="2">
    <location>
        <begin position="368"/>
        <end position="393"/>
    </location>
</feature>
<feature type="region of interest" description="Disordered" evidence="2">
    <location>
        <begin position="364"/>
        <end position="393"/>
    </location>
</feature>
<reference evidence="3" key="1">
    <citation type="submission" date="2021-01" db="EMBL/GenBank/DDBJ databases">
        <authorList>
            <person name="Corre E."/>
            <person name="Pelletier E."/>
            <person name="Niang G."/>
            <person name="Scheremetjew M."/>
            <person name="Finn R."/>
            <person name="Kale V."/>
            <person name="Holt S."/>
            <person name="Cochrane G."/>
            <person name="Meng A."/>
            <person name="Brown T."/>
            <person name="Cohen L."/>
        </authorList>
    </citation>
    <scope>NUCLEOTIDE SEQUENCE</scope>
    <source>
        <strain evidence="3">MM31A-1</strain>
    </source>
</reference>
<evidence type="ECO:0000256" key="2">
    <source>
        <dbReference type="SAM" id="MobiDB-lite"/>
    </source>
</evidence>
<dbReference type="PROSITE" id="PS50096">
    <property type="entry name" value="IQ"/>
    <property type="match status" value="1"/>
</dbReference>
<dbReference type="EMBL" id="HBIO01023950">
    <property type="protein sequence ID" value="CAE0473562.1"/>
    <property type="molecule type" value="Transcribed_RNA"/>
</dbReference>
<keyword evidence="1" id="KW-0175">Coiled coil</keyword>
<evidence type="ECO:0000256" key="1">
    <source>
        <dbReference type="SAM" id="Coils"/>
    </source>
</evidence>
<sequence>MDALLIEIAGTYSKEIEQSTSLLNVIKSIPTRQHERDTITILTKLDIGSEKEKLFESKLRKLLKLETKDESQRNDKAKYLLAAALVEVATMLTSDPNLLMHLKSQSQGDQKPAQIERGSALSSAIPPQSLQAIRKYLFEIKSVGCRNLSIQELDNKKNASELFKRMEKCTRLEIEKIKFELDLKERRAKVDKEQNCLEATLASDKIKLNEIRLLATNLQGEKEQECRVEIQKADSEHEAIMDTFQSELSELKRSLDIATDVHQEEQDLLLTRIADLEENRRSLKEQHEMEAVKIKKAIKVENDYNEQEIGEKTQLSQNLALIDRDAKEKAAEDLIVQQVFEMEEKADAILFHAATSLQRLYRGMRDRKIAKKSKKKNGKGKKGGKGGTKAKKK</sequence>
<gene>
    <name evidence="3" type="ORF">CDEB00056_LOCUS18415</name>
</gene>